<name>A0A6J1XFU5_ACIJB</name>
<dbReference type="KEGG" id="aju:113592935"/>
<evidence type="ECO:0000313" key="4">
    <source>
        <dbReference type="RefSeq" id="XP_053082124.1"/>
    </source>
</evidence>
<feature type="region of interest" description="Disordered" evidence="1">
    <location>
        <begin position="260"/>
        <end position="286"/>
    </location>
</feature>
<accession>A0A6J1XFU5</accession>
<evidence type="ECO:0000313" key="2">
    <source>
        <dbReference type="Proteomes" id="UP001652583"/>
    </source>
</evidence>
<feature type="region of interest" description="Disordered" evidence="1">
    <location>
        <begin position="1"/>
        <end position="21"/>
    </location>
</feature>
<dbReference type="RefSeq" id="XP_026891344.1">
    <property type="nucleotide sequence ID" value="XM_027035543.1"/>
</dbReference>
<feature type="compositionally biased region" description="Low complexity" evidence="1">
    <location>
        <begin position="192"/>
        <end position="224"/>
    </location>
</feature>
<reference evidence="3" key="1">
    <citation type="submission" date="2025-04" db="UniProtKB">
        <authorList>
            <consortium name="RefSeq"/>
        </authorList>
    </citation>
    <scope>IDENTIFICATION</scope>
    <source>
        <tissue evidence="3 4">Blood</tissue>
    </source>
</reference>
<feature type="compositionally biased region" description="Basic and acidic residues" evidence="1">
    <location>
        <begin position="382"/>
        <end position="401"/>
    </location>
</feature>
<protein>
    <submittedName>
        <fullName evidence="4 5">Uncharacterized protein LOC113592935</fullName>
    </submittedName>
    <submittedName>
        <fullName evidence="3">Wiskott-Aldrich syndrome protein homolog 1-like</fullName>
    </submittedName>
</protein>
<proteinExistence type="predicted"/>
<feature type="region of interest" description="Disordered" evidence="1">
    <location>
        <begin position="83"/>
        <end position="131"/>
    </location>
</feature>
<evidence type="ECO:0000256" key="1">
    <source>
        <dbReference type="SAM" id="MobiDB-lite"/>
    </source>
</evidence>
<dbReference type="RefSeq" id="XP_053082124.1">
    <property type="nucleotide sequence ID" value="XM_053226149.1"/>
</dbReference>
<gene>
    <name evidence="3 4 5" type="primary">LOC113592935</name>
</gene>
<dbReference type="AlphaFoldDB" id="A0A6J1XFU5"/>
<feature type="compositionally biased region" description="Pro residues" evidence="1">
    <location>
        <begin position="272"/>
        <end position="284"/>
    </location>
</feature>
<feature type="region of interest" description="Disordered" evidence="1">
    <location>
        <begin position="148"/>
        <end position="226"/>
    </location>
</feature>
<evidence type="ECO:0000313" key="5">
    <source>
        <dbReference type="RefSeq" id="XP_053082125.1"/>
    </source>
</evidence>
<dbReference type="RefSeq" id="XP_053082125.1">
    <property type="nucleotide sequence ID" value="XM_053226150.1"/>
</dbReference>
<feature type="region of interest" description="Disordered" evidence="1">
    <location>
        <begin position="374"/>
        <end position="414"/>
    </location>
</feature>
<sequence length="431" mass="45692">MPIPKVVTGEPSGTSCTTTPTSTEASRVSWWVCGFKRTNTGACGSPRPRMMAQGRTLPSVRLSLSASPRCPPSSAAAVHVRSHVHRNRQTPTGRDCSPHCDLPSGASPSRPARLRKPRRTSAPLWLSSKHPGRTLPFEGYQGFPVAGTRWARPGRAWPASTARERTAAAQQAPATREGPPHLRRPPPPACPAHPFSLSAPSSPLPRSFSSTAHSLLTPSLPRPGLGRRRLVNHRHVGPGCAEAGCASAALALRALVENSRRPTGAARRRPRPPSLPSSLPPCPRLPAAARPRHCRGSFLPREPRCASPAPAAPGLAPPAPLALGLAALTSFAPLLGAPSRGAALPPTLCVAGWHPEKPGAASWRLRLRRWGAASPLSPATPDPHDTPSPHLGWSERQREKPVPMGVLSSTQRTASSLKQSTYSARFLLTPT</sequence>
<evidence type="ECO:0000313" key="3">
    <source>
        <dbReference type="RefSeq" id="XP_026891344.1"/>
    </source>
</evidence>
<feature type="compositionally biased region" description="Low complexity" evidence="1">
    <location>
        <begin position="8"/>
        <end position="21"/>
    </location>
</feature>
<feature type="compositionally biased region" description="Low complexity" evidence="1">
    <location>
        <begin position="167"/>
        <end position="177"/>
    </location>
</feature>
<dbReference type="Proteomes" id="UP001652583">
    <property type="component" value="Chromosome B4"/>
</dbReference>
<organism evidence="2 3">
    <name type="scientific">Acinonyx jubatus</name>
    <name type="common">Cheetah</name>
    <dbReference type="NCBI Taxonomy" id="32536"/>
    <lineage>
        <taxon>Eukaryota</taxon>
        <taxon>Metazoa</taxon>
        <taxon>Chordata</taxon>
        <taxon>Craniata</taxon>
        <taxon>Vertebrata</taxon>
        <taxon>Euteleostomi</taxon>
        <taxon>Mammalia</taxon>
        <taxon>Eutheria</taxon>
        <taxon>Laurasiatheria</taxon>
        <taxon>Carnivora</taxon>
        <taxon>Feliformia</taxon>
        <taxon>Felidae</taxon>
        <taxon>Felinae</taxon>
        <taxon>Acinonyx</taxon>
    </lineage>
</organism>
<keyword evidence="2" id="KW-1185">Reference proteome</keyword>
<dbReference type="GeneID" id="113592935"/>